<sequence>MTIESITSDFIESENSLPCYITINQFAQTTVKSLRNRFPNSALYYSIRILNPNEAPNNHNRLNTYGKNEIKTLVEFYEKVKRNKSNIIFHDQFTNLTKLGELALVIPLSNDVIEFVFSYQNLIKTKLCNKISIQTLNYHLLLSLNGPKDFSNYDYTKAYDFWNGVHRFNQ</sequence>
<organism evidence="1 2">
    <name type="scientific">Glomus cerebriforme</name>
    <dbReference type="NCBI Taxonomy" id="658196"/>
    <lineage>
        <taxon>Eukaryota</taxon>
        <taxon>Fungi</taxon>
        <taxon>Fungi incertae sedis</taxon>
        <taxon>Mucoromycota</taxon>
        <taxon>Glomeromycotina</taxon>
        <taxon>Glomeromycetes</taxon>
        <taxon>Glomerales</taxon>
        <taxon>Glomeraceae</taxon>
        <taxon>Glomus</taxon>
    </lineage>
</organism>
<accession>A0A397THF2</accession>
<reference evidence="1 2" key="1">
    <citation type="submission" date="2018-06" db="EMBL/GenBank/DDBJ databases">
        <title>Comparative genomics reveals the genomic features of Rhizophagus irregularis, R. cerebriforme, R. diaphanum and Gigaspora rosea, and their symbiotic lifestyle signature.</title>
        <authorList>
            <person name="Morin E."/>
            <person name="San Clemente H."/>
            <person name="Chen E.C.H."/>
            <person name="De La Providencia I."/>
            <person name="Hainaut M."/>
            <person name="Kuo A."/>
            <person name="Kohler A."/>
            <person name="Murat C."/>
            <person name="Tang N."/>
            <person name="Roy S."/>
            <person name="Loubradou J."/>
            <person name="Henrissat B."/>
            <person name="Grigoriev I.V."/>
            <person name="Corradi N."/>
            <person name="Roux C."/>
            <person name="Martin F.M."/>
        </authorList>
    </citation>
    <scope>NUCLEOTIDE SEQUENCE [LARGE SCALE GENOMIC DNA]</scope>
    <source>
        <strain evidence="1 2">DAOM 227022</strain>
    </source>
</reference>
<dbReference type="AlphaFoldDB" id="A0A397THF2"/>
<dbReference type="STRING" id="658196.A0A397THF2"/>
<dbReference type="PANTHER" id="PTHR46880:SF5">
    <property type="entry name" value="DUF4371 DOMAIN-CONTAINING PROTEIN"/>
    <property type="match status" value="1"/>
</dbReference>
<dbReference type="OrthoDB" id="2443363at2759"/>
<name>A0A397THF2_9GLOM</name>
<protein>
    <submittedName>
        <fullName evidence="1">Uncharacterized protein</fullName>
    </submittedName>
</protein>
<dbReference type="PANTHER" id="PTHR46880">
    <property type="entry name" value="RAS-ASSOCIATING DOMAIN-CONTAINING PROTEIN"/>
    <property type="match status" value="1"/>
</dbReference>
<gene>
    <name evidence="1" type="ORF">C1645_813706</name>
</gene>
<evidence type="ECO:0000313" key="1">
    <source>
        <dbReference type="EMBL" id="RIA97663.1"/>
    </source>
</evidence>
<evidence type="ECO:0000313" key="2">
    <source>
        <dbReference type="Proteomes" id="UP000265703"/>
    </source>
</evidence>
<keyword evidence="2" id="KW-1185">Reference proteome</keyword>
<proteinExistence type="predicted"/>
<comment type="caution">
    <text evidence="1">The sequence shown here is derived from an EMBL/GenBank/DDBJ whole genome shotgun (WGS) entry which is preliminary data.</text>
</comment>
<dbReference type="EMBL" id="QKYT01000026">
    <property type="protein sequence ID" value="RIA97663.1"/>
    <property type="molecule type" value="Genomic_DNA"/>
</dbReference>
<dbReference type="Proteomes" id="UP000265703">
    <property type="component" value="Unassembled WGS sequence"/>
</dbReference>